<dbReference type="InterPro" id="IPR008974">
    <property type="entry name" value="TRAF-like"/>
</dbReference>
<dbReference type="Proteomes" id="UP001210211">
    <property type="component" value="Unassembled WGS sequence"/>
</dbReference>
<comment type="pathway">
    <text evidence="1">Protein modification; protein ubiquitination.</text>
</comment>
<dbReference type="CDD" id="cd00121">
    <property type="entry name" value="MATH"/>
    <property type="match status" value="1"/>
</dbReference>
<sequence>MATPSLQSQSLAVIKGSTHYIEVNYSESKHLPVGQYISSPTFSAEGYDWALQFYPHGTLHPDNKETHIALFLQFLSEMNEVQAEFFLNVEDQHGKLSTACEPFVHTFTRHPKHDNWGYIGFISRDELEDNFCEDGMVVVSCKIRVLSASSGIDNCSGGLCQDMEKLLGRGERFDVTFEVQEERISAHKFMLASRSPVFEAEFYGSIEEAKSSSIKIKDMKAEVFKALLCFIYTDNFEDHELKGGLSVELIQDLFAAADRYALEKLKLQCQQRLYMALSVDTVLTTLILAERHSSAWLKEKCLQFASELKIYTRLALTEEYVQMMQSYPSLFVEFRQKVTDLLDSLTNVAKKHKIG</sequence>
<dbReference type="InterPro" id="IPR000210">
    <property type="entry name" value="BTB/POZ_dom"/>
</dbReference>
<dbReference type="Gene3D" id="2.60.210.10">
    <property type="entry name" value="Apoptosis, Tumor Necrosis Factor Receptor Associated Protein 2, Chain A"/>
    <property type="match status" value="1"/>
</dbReference>
<feature type="domain" description="BTB" evidence="3">
    <location>
        <begin position="173"/>
        <end position="240"/>
    </location>
</feature>
<protein>
    <recommendedName>
        <fullName evidence="7">BTB domain-containing protein</fullName>
    </recommendedName>
</protein>
<dbReference type="InterPro" id="IPR056423">
    <property type="entry name" value="BACK_BPM_SPOP"/>
</dbReference>
<evidence type="ECO:0000259" key="3">
    <source>
        <dbReference type="PROSITE" id="PS50097"/>
    </source>
</evidence>
<dbReference type="SMART" id="SM00061">
    <property type="entry name" value="MATH"/>
    <property type="match status" value="1"/>
</dbReference>
<dbReference type="InterPro" id="IPR045005">
    <property type="entry name" value="BPM1-6"/>
</dbReference>
<dbReference type="Pfam" id="PF00651">
    <property type="entry name" value="BTB"/>
    <property type="match status" value="1"/>
</dbReference>
<dbReference type="GO" id="GO:0016567">
    <property type="term" value="P:protein ubiquitination"/>
    <property type="evidence" value="ECO:0007669"/>
    <property type="project" value="InterPro"/>
</dbReference>
<dbReference type="Gene3D" id="3.30.710.10">
    <property type="entry name" value="Potassium Channel Kv1.1, Chain A"/>
    <property type="match status" value="1"/>
</dbReference>
<dbReference type="SUPFAM" id="SSF49599">
    <property type="entry name" value="TRAF domain-like"/>
    <property type="match status" value="1"/>
</dbReference>
<evidence type="ECO:0000313" key="6">
    <source>
        <dbReference type="Proteomes" id="UP001210211"/>
    </source>
</evidence>
<accession>A0AAD5WBU9</accession>
<keyword evidence="6" id="KW-1185">Reference proteome</keyword>
<dbReference type="EMBL" id="JAMRDG010000002">
    <property type="protein sequence ID" value="KAJ3685870.1"/>
    <property type="molecule type" value="Genomic_DNA"/>
</dbReference>
<dbReference type="PROSITE" id="PS50144">
    <property type="entry name" value="MATH"/>
    <property type="match status" value="1"/>
</dbReference>
<proteinExistence type="inferred from homology"/>
<dbReference type="Gene3D" id="1.25.40.420">
    <property type="match status" value="1"/>
</dbReference>
<dbReference type="Pfam" id="PF22486">
    <property type="entry name" value="MATH_2"/>
    <property type="match status" value="1"/>
</dbReference>
<dbReference type="InterPro" id="IPR011333">
    <property type="entry name" value="SKP1/BTB/POZ_sf"/>
</dbReference>
<dbReference type="AlphaFoldDB" id="A0AAD5WBU9"/>
<organism evidence="5 6">
    <name type="scientific">Rhynchospora tenuis</name>
    <dbReference type="NCBI Taxonomy" id="198213"/>
    <lineage>
        <taxon>Eukaryota</taxon>
        <taxon>Viridiplantae</taxon>
        <taxon>Streptophyta</taxon>
        <taxon>Embryophyta</taxon>
        <taxon>Tracheophyta</taxon>
        <taxon>Spermatophyta</taxon>
        <taxon>Magnoliopsida</taxon>
        <taxon>Liliopsida</taxon>
        <taxon>Poales</taxon>
        <taxon>Cyperaceae</taxon>
        <taxon>Cyperoideae</taxon>
        <taxon>Rhynchosporeae</taxon>
        <taxon>Rhynchospora</taxon>
    </lineage>
</organism>
<dbReference type="Pfam" id="PF24570">
    <property type="entry name" value="BACK_BPM_SPOP"/>
    <property type="match status" value="1"/>
</dbReference>
<name>A0AAD5WBU9_9POAL</name>
<dbReference type="PROSITE" id="PS50097">
    <property type="entry name" value="BTB"/>
    <property type="match status" value="1"/>
</dbReference>
<dbReference type="SMART" id="SM00225">
    <property type="entry name" value="BTB"/>
    <property type="match status" value="1"/>
</dbReference>
<evidence type="ECO:0000256" key="2">
    <source>
        <dbReference type="ARBA" id="ARBA00010846"/>
    </source>
</evidence>
<evidence type="ECO:0000256" key="1">
    <source>
        <dbReference type="ARBA" id="ARBA00004906"/>
    </source>
</evidence>
<feature type="domain" description="MATH" evidence="4">
    <location>
        <begin position="15"/>
        <end position="143"/>
    </location>
</feature>
<dbReference type="PANTHER" id="PTHR26379:SF187">
    <property type="entry name" value="OS07G0655300 PROTEIN"/>
    <property type="match status" value="1"/>
</dbReference>
<evidence type="ECO:0008006" key="7">
    <source>
        <dbReference type="Google" id="ProtNLM"/>
    </source>
</evidence>
<dbReference type="SUPFAM" id="SSF54695">
    <property type="entry name" value="POZ domain"/>
    <property type="match status" value="1"/>
</dbReference>
<comment type="caution">
    <text evidence="5">The sequence shown here is derived from an EMBL/GenBank/DDBJ whole genome shotgun (WGS) entry which is preliminary data.</text>
</comment>
<evidence type="ECO:0000259" key="4">
    <source>
        <dbReference type="PROSITE" id="PS50144"/>
    </source>
</evidence>
<gene>
    <name evidence="5" type="ORF">LUZ61_015034</name>
</gene>
<dbReference type="InterPro" id="IPR002083">
    <property type="entry name" value="MATH/TRAF_dom"/>
</dbReference>
<evidence type="ECO:0000313" key="5">
    <source>
        <dbReference type="EMBL" id="KAJ3685870.1"/>
    </source>
</evidence>
<dbReference type="PANTHER" id="PTHR26379">
    <property type="entry name" value="BTB/POZ AND MATH DOMAIN-CONTAINING PROTEIN 1"/>
    <property type="match status" value="1"/>
</dbReference>
<comment type="similarity">
    <text evidence="2">Belongs to the Tdpoz family.</text>
</comment>
<reference evidence="5 6" key="1">
    <citation type="journal article" date="2022" name="Cell">
        <title>Repeat-based holocentromeres influence genome architecture and karyotype evolution.</title>
        <authorList>
            <person name="Hofstatter P.G."/>
            <person name="Thangavel G."/>
            <person name="Lux T."/>
            <person name="Neumann P."/>
            <person name="Vondrak T."/>
            <person name="Novak P."/>
            <person name="Zhang M."/>
            <person name="Costa L."/>
            <person name="Castellani M."/>
            <person name="Scott A."/>
            <person name="Toegelov H."/>
            <person name="Fuchs J."/>
            <person name="Mata-Sucre Y."/>
            <person name="Dias Y."/>
            <person name="Vanzela A.L.L."/>
            <person name="Huettel B."/>
            <person name="Almeida C.C.S."/>
            <person name="Simkova H."/>
            <person name="Souza G."/>
            <person name="Pedrosa-Harand A."/>
            <person name="Macas J."/>
            <person name="Mayer K.F.X."/>
            <person name="Houben A."/>
            <person name="Marques A."/>
        </authorList>
    </citation>
    <scope>NUCLEOTIDE SEQUENCE [LARGE SCALE GENOMIC DNA]</scope>
    <source>
        <strain evidence="5">RhyTen1mFocal</strain>
    </source>
</reference>